<dbReference type="SUPFAM" id="SSF56968">
    <property type="entry name" value="Lipovitellin-phosvitin complex, beta-sheet shell regions"/>
    <property type="match status" value="2"/>
</dbReference>
<dbReference type="InterPro" id="IPR011030">
    <property type="entry name" value="Lipovitellin_superhlx_dom"/>
</dbReference>
<dbReference type="InterPro" id="IPR050733">
    <property type="entry name" value="Vitellogenin/Apolipophorin"/>
</dbReference>
<evidence type="ECO:0000256" key="6">
    <source>
        <dbReference type="SAM" id="SignalP"/>
    </source>
</evidence>
<evidence type="ECO:0000259" key="7">
    <source>
        <dbReference type="PROSITE" id="PS51211"/>
    </source>
</evidence>
<dbReference type="PANTHER" id="PTHR23345:SF15">
    <property type="entry name" value="VITELLOGENIN 1-RELATED"/>
    <property type="match status" value="1"/>
</dbReference>
<name>A0A1B6MGN7_9HEMI</name>
<keyword evidence="3" id="KW-1015">Disulfide bond</keyword>
<organism evidence="8">
    <name type="scientific">Graphocephala atropunctata</name>
    <dbReference type="NCBI Taxonomy" id="36148"/>
    <lineage>
        <taxon>Eukaryota</taxon>
        <taxon>Metazoa</taxon>
        <taxon>Ecdysozoa</taxon>
        <taxon>Arthropoda</taxon>
        <taxon>Hexapoda</taxon>
        <taxon>Insecta</taxon>
        <taxon>Pterygota</taxon>
        <taxon>Neoptera</taxon>
        <taxon>Paraneoptera</taxon>
        <taxon>Hemiptera</taxon>
        <taxon>Auchenorrhyncha</taxon>
        <taxon>Membracoidea</taxon>
        <taxon>Cicadellidae</taxon>
        <taxon>Cicadellinae</taxon>
        <taxon>Cicadellini</taxon>
        <taxon>Graphocephala</taxon>
    </lineage>
</organism>
<evidence type="ECO:0000313" key="8">
    <source>
        <dbReference type="EMBL" id="JAT35076.1"/>
    </source>
</evidence>
<accession>A0A1B6MGN7</accession>
<dbReference type="PANTHER" id="PTHR23345">
    <property type="entry name" value="VITELLOGENIN-RELATED"/>
    <property type="match status" value="1"/>
</dbReference>
<evidence type="ECO:0000256" key="2">
    <source>
        <dbReference type="ARBA" id="ARBA00022761"/>
    </source>
</evidence>
<dbReference type="Gene3D" id="1.25.10.20">
    <property type="entry name" value="Vitellinogen, superhelical"/>
    <property type="match status" value="1"/>
</dbReference>
<dbReference type="InterPro" id="IPR015816">
    <property type="entry name" value="Vitellinogen_b-sht_N"/>
</dbReference>
<dbReference type="AlphaFoldDB" id="A0A1B6MGN7"/>
<feature type="chain" id="PRO_5008588246" description="Vitellogenin domain-containing protein" evidence="6">
    <location>
        <begin position="17"/>
        <end position="894"/>
    </location>
</feature>
<feature type="non-terminal residue" evidence="8">
    <location>
        <position position="894"/>
    </location>
</feature>
<keyword evidence="4" id="KW-0325">Glycoprotein</keyword>
<dbReference type="InterPro" id="IPR015819">
    <property type="entry name" value="Lipid_transp_b-sht_shell"/>
</dbReference>
<keyword evidence="1 6" id="KW-0732">Signal</keyword>
<dbReference type="InterPro" id="IPR015817">
    <property type="entry name" value="Vitellinogen_open_b-sht_sub1"/>
</dbReference>
<feature type="signal peptide" evidence="6">
    <location>
        <begin position="1"/>
        <end position="16"/>
    </location>
</feature>
<reference evidence="8" key="1">
    <citation type="submission" date="2015-11" db="EMBL/GenBank/DDBJ databases">
        <title>De novo transcriptome assembly of four potential Pierce s Disease insect vectors from Arizona vineyards.</title>
        <authorList>
            <person name="Tassone E.E."/>
        </authorList>
    </citation>
    <scope>NUCLEOTIDE SEQUENCE</scope>
</reference>
<evidence type="ECO:0000256" key="1">
    <source>
        <dbReference type="ARBA" id="ARBA00022729"/>
    </source>
</evidence>
<dbReference type="InterPro" id="IPR001747">
    <property type="entry name" value="Vitellogenin_N"/>
</dbReference>
<dbReference type="SMART" id="SM00638">
    <property type="entry name" value="LPD_N"/>
    <property type="match status" value="1"/>
</dbReference>
<dbReference type="GO" id="GO:0005319">
    <property type="term" value="F:lipid transporter activity"/>
    <property type="evidence" value="ECO:0007669"/>
    <property type="project" value="InterPro"/>
</dbReference>
<dbReference type="SMART" id="SM01169">
    <property type="entry name" value="DUF1943"/>
    <property type="match status" value="1"/>
</dbReference>
<dbReference type="Pfam" id="PF09172">
    <property type="entry name" value="Vit_open_b-sht"/>
    <property type="match status" value="1"/>
</dbReference>
<dbReference type="Pfam" id="PF01347">
    <property type="entry name" value="Vitellogenin_N"/>
    <property type="match status" value="1"/>
</dbReference>
<comment type="caution">
    <text evidence="5">Lacks conserved residue(s) required for the propagation of feature annotation.</text>
</comment>
<proteinExistence type="predicted"/>
<dbReference type="SUPFAM" id="SSF48431">
    <property type="entry name" value="Lipovitellin-phosvitin complex, superhelical domain"/>
    <property type="match status" value="1"/>
</dbReference>
<keyword evidence="2" id="KW-0758">Storage protein</keyword>
<dbReference type="Gene3D" id="2.20.80.10">
    <property type="entry name" value="Lipovitellin-phosvitin complex, chain A, domain 4"/>
    <property type="match status" value="1"/>
</dbReference>
<dbReference type="FunFam" id="2.20.50.20:FF:000003">
    <property type="entry name" value="Microsomal triglyceride transfer protein large subunit"/>
    <property type="match status" value="1"/>
</dbReference>
<dbReference type="Gene3D" id="2.20.50.20">
    <property type="entry name" value="Lipovitellin. Chain A, domain 3"/>
    <property type="match status" value="1"/>
</dbReference>
<protein>
    <recommendedName>
        <fullName evidence="7">Vitellogenin domain-containing protein</fullName>
    </recommendedName>
</protein>
<sequence length="894" mass="99539">MLTVVIVAALVAVTAANSASDTYPQAITRSRISQQCAGYCKGGSKFVLRPDSTYVYSYEGTTTSGVPGASNDTSVVKVTAKAHVQVTASPCELILQIREARLLDSAGAGLQDAKRQREFAKVLEANPLRFSYQDGRVEQLCPAADEVVWALNIKRGLLSSFQNSMTDLSKDAHLYERDVSGSCETTYVVKPMIWGDTRIQKLKNLQSCSGRSHQTLGLPGTLSAKAKSVPIIKSEQLCEQTIKSDDGTYLSSSRCQETHIFAPFSNGQSGIRTTAELSLTLDNIIQSTEPLVTDLFVNKRTNLQFEFAPTPAENSVTEANVWDTLEELMAHSQQGVDMQVPQLFDQLIRQLASLEDQQLVKLFDEQREKRARKYLIDALPLVGSAGSVQAMYQIYAAREVSQAELDSWLTALAFHKQPTLEMLHTLELFMQDGYHPRTWLSVSSVVHAYCQQDPACANTPDVQAIMSRLEETLGQSCLSTTREEQGAVVVALKAIGNTGFISSSNVLKNCFMDERNPMEVRLAAVAATRRFPCDKLQKLAMLSVFRQRSQDTELRIAAYLAAVQCPDTATISRLRDTLYQEDTNQVLSFVWTHLTNLQESTSNSKNEIRQMLQDNYLVKKFKTDARKFSRNYEMSVYSDILNTGATVDSNVVFSTKSYLPRSATLNLTLDLFGEAVNIFEIGTRLEGFESVVEDLFSPKGYFPDEGMQKMLKNMRNQEDSKNDVIQSFSEQFTKGTVNEPQGQMFARVFGNELYLTQFNDLDKFLSMKPSNKYSFKHFMDSLSSLFNNNNLDYTKSFRFINTEYVIPTIVGLPLRLEVNGTATIGMQLHTQVDLKSLLKMESGNLVLSVNPSAALQIDGKMMVDAVFTQAGVETKGSLSSNTYLDTKVVIEKGQ</sequence>
<evidence type="ECO:0000256" key="4">
    <source>
        <dbReference type="ARBA" id="ARBA00023180"/>
    </source>
</evidence>
<dbReference type="GO" id="GO:0045735">
    <property type="term" value="F:nutrient reservoir activity"/>
    <property type="evidence" value="ECO:0007669"/>
    <property type="project" value="UniProtKB-KW"/>
</dbReference>
<evidence type="ECO:0000256" key="3">
    <source>
        <dbReference type="ARBA" id="ARBA00023157"/>
    </source>
</evidence>
<dbReference type="InterPro" id="IPR015255">
    <property type="entry name" value="Vitellinogen_open_b-sht"/>
</dbReference>
<dbReference type="EMBL" id="GEBQ01004901">
    <property type="protein sequence ID" value="JAT35076.1"/>
    <property type="molecule type" value="Transcribed_RNA"/>
</dbReference>
<gene>
    <name evidence="8" type="ORF">g.47998</name>
</gene>
<dbReference type="PROSITE" id="PS51211">
    <property type="entry name" value="VITELLOGENIN"/>
    <property type="match status" value="1"/>
</dbReference>
<evidence type="ECO:0000256" key="5">
    <source>
        <dbReference type="PROSITE-ProRule" id="PRU00557"/>
    </source>
</evidence>
<dbReference type="Gene3D" id="2.30.230.10">
    <property type="entry name" value="Lipovitellin, beta-sheet shell regions, chain A"/>
    <property type="match status" value="1"/>
</dbReference>
<feature type="domain" description="Vitellogenin" evidence="7">
    <location>
        <begin position="48"/>
        <end position="663"/>
    </location>
</feature>